<dbReference type="GO" id="GO:0016747">
    <property type="term" value="F:acyltransferase activity, transferring groups other than amino-acyl groups"/>
    <property type="evidence" value="ECO:0007669"/>
    <property type="project" value="InterPro"/>
</dbReference>
<evidence type="ECO:0000313" key="3">
    <source>
        <dbReference type="Proteomes" id="UP000274100"/>
    </source>
</evidence>
<dbReference type="Pfam" id="PF13302">
    <property type="entry name" value="Acetyltransf_3"/>
    <property type="match status" value="1"/>
</dbReference>
<dbReference type="RefSeq" id="WP_126330367.1">
    <property type="nucleotide sequence ID" value="NZ_LR134343.1"/>
</dbReference>
<dbReference type="PROSITE" id="PS51186">
    <property type="entry name" value="GNAT"/>
    <property type="match status" value="1"/>
</dbReference>
<accession>A0A448GVX0</accession>
<dbReference type="InterPro" id="IPR016181">
    <property type="entry name" value="Acyl_CoA_acyltransferase"/>
</dbReference>
<dbReference type="PANTHER" id="PTHR39173:SF1">
    <property type="entry name" value="ACETYLTRANSFERASE"/>
    <property type="match status" value="1"/>
</dbReference>
<dbReference type="KEGG" id="mcun:NCTC10297_00905"/>
<dbReference type="SUPFAM" id="SSF55729">
    <property type="entry name" value="Acyl-CoA N-acyltransferases (Nat)"/>
    <property type="match status" value="1"/>
</dbReference>
<organism evidence="2 3">
    <name type="scientific">Moraxella cuniculi</name>
    <dbReference type="NCBI Taxonomy" id="34061"/>
    <lineage>
        <taxon>Bacteria</taxon>
        <taxon>Pseudomonadati</taxon>
        <taxon>Pseudomonadota</taxon>
        <taxon>Gammaproteobacteria</taxon>
        <taxon>Moraxellales</taxon>
        <taxon>Moraxellaceae</taxon>
        <taxon>Moraxella</taxon>
    </lineage>
</organism>
<dbReference type="OrthoDB" id="9801656at2"/>
<dbReference type="InterPro" id="IPR000182">
    <property type="entry name" value="GNAT_dom"/>
</dbReference>
<protein>
    <submittedName>
        <fullName evidence="2">Predicted acetyltransferase</fullName>
    </submittedName>
</protein>
<feature type="domain" description="N-acetyltransferase" evidence="1">
    <location>
        <begin position="21"/>
        <end position="181"/>
    </location>
</feature>
<dbReference type="CDD" id="cd04301">
    <property type="entry name" value="NAT_SF"/>
    <property type="match status" value="1"/>
</dbReference>
<gene>
    <name evidence="2" type="ORF">NCTC10297_00905</name>
</gene>
<proteinExistence type="predicted"/>
<sequence>MDISKLHFVQPEFAKHAQAVLDFRRKFNAVNPELHGASELNAFSDSGIIGWFHYLNAPAGSNWFGYAKVADSTYLAMLDEVVVGIVNIRHELNDFLLQFGGHVGYSTHPDYQGRGIATAMLRFAVARLNELGVNRILITCDEHNIGSQLVISKNGGVLENTLAHPSNAGKKRRRYWIGNEN</sequence>
<evidence type="ECO:0000259" key="1">
    <source>
        <dbReference type="PROSITE" id="PS51186"/>
    </source>
</evidence>
<dbReference type="Proteomes" id="UP000274100">
    <property type="component" value="Chromosome"/>
</dbReference>
<dbReference type="AlphaFoldDB" id="A0A448GVX0"/>
<dbReference type="Gene3D" id="3.40.630.30">
    <property type="match status" value="1"/>
</dbReference>
<dbReference type="PANTHER" id="PTHR39173">
    <property type="entry name" value="ACETYLTRANSFERASE"/>
    <property type="match status" value="1"/>
</dbReference>
<name>A0A448GVX0_9GAMM</name>
<evidence type="ECO:0000313" key="2">
    <source>
        <dbReference type="EMBL" id="VEG12950.1"/>
    </source>
</evidence>
<dbReference type="EMBL" id="LR134343">
    <property type="protein sequence ID" value="VEG12950.1"/>
    <property type="molecule type" value="Genomic_DNA"/>
</dbReference>
<reference evidence="2 3" key="1">
    <citation type="submission" date="2018-12" db="EMBL/GenBank/DDBJ databases">
        <authorList>
            <consortium name="Pathogen Informatics"/>
        </authorList>
    </citation>
    <scope>NUCLEOTIDE SEQUENCE [LARGE SCALE GENOMIC DNA]</scope>
    <source>
        <strain evidence="2 3">NCTC10297</strain>
    </source>
</reference>
<keyword evidence="2" id="KW-0808">Transferase</keyword>